<dbReference type="RefSeq" id="WP_091403142.1">
    <property type="nucleotide sequence ID" value="NZ_FMYV01000003.1"/>
</dbReference>
<dbReference type="EMBL" id="SRME01000001">
    <property type="protein sequence ID" value="TGG88737.1"/>
    <property type="molecule type" value="Genomic_DNA"/>
</dbReference>
<keyword evidence="1" id="KW-0472">Membrane</keyword>
<keyword evidence="1" id="KW-1133">Transmembrane helix</keyword>
<evidence type="ECO:0000313" key="4">
    <source>
        <dbReference type="Proteomes" id="UP000199322"/>
    </source>
</evidence>
<gene>
    <name evidence="3" type="ORF">E4650_00615</name>
    <name evidence="2" type="ORF">SAMN04488588_0888</name>
</gene>
<dbReference type="STRING" id="28234.SAMN04488588_0888"/>
<evidence type="ECO:0000313" key="2">
    <source>
        <dbReference type="EMBL" id="SDC34468.1"/>
    </source>
</evidence>
<organism evidence="2 4">
    <name type="scientific">Geotoga petraea</name>
    <dbReference type="NCBI Taxonomy" id="28234"/>
    <lineage>
        <taxon>Bacteria</taxon>
        <taxon>Thermotogati</taxon>
        <taxon>Thermotogota</taxon>
        <taxon>Thermotogae</taxon>
        <taxon>Petrotogales</taxon>
        <taxon>Petrotogaceae</taxon>
        <taxon>Geotoga</taxon>
    </lineage>
</organism>
<evidence type="ECO:0000313" key="3">
    <source>
        <dbReference type="EMBL" id="TGG88737.1"/>
    </source>
</evidence>
<accession>A0A1G6KUG9</accession>
<keyword evidence="1" id="KW-0812">Transmembrane</keyword>
<dbReference type="Proteomes" id="UP000297288">
    <property type="component" value="Unassembled WGS sequence"/>
</dbReference>
<reference evidence="3 5" key="2">
    <citation type="submission" date="2019-04" db="EMBL/GenBank/DDBJ databases">
        <title>Draft genome sequence data and analysis of a Fermenting Bacterium, Geotoga petraea strain HO-Geo1, isolated from heavy-oil petroleum reservoir in Russia.</title>
        <authorList>
            <person name="Grouzdev D.S."/>
            <person name="Semenova E.M."/>
            <person name="Sokolova D.S."/>
            <person name="Tourova T.P."/>
            <person name="Poltaraus A.B."/>
            <person name="Nazina T.N."/>
        </authorList>
    </citation>
    <scope>NUCLEOTIDE SEQUENCE [LARGE SCALE GENOMIC DNA]</scope>
    <source>
        <strain evidence="3 5">HO-Geo1</strain>
    </source>
</reference>
<sequence length="192" mass="22635">MNLELIILTGIFFVLLIILFVSMMILSNFKKGITKYPLFFYDRVFYSETENTPPKESLYFANLGNEMLYNVLLFYKVEGKIRYSFKRVVPTVITKENVKSSMEKRVIYATDKNSMNWLDEQISNYAYPSETQNINDFLTIMKKIYGKSYFKKLNIEEDLVYAVFTNTEDDIFLLSKSIKDRTGKTIKIKDIK</sequence>
<evidence type="ECO:0000256" key="1">
    <source>
        <dbReference type="SAM" id="Phobius"/>
    </source>
</evidence>
<feature type="transmembrane region" description="Helical" evidence="1">
    <location>
        <begin position="6"/>
        <end position="26"/>
    </location>
</feature>
<protein>
    <submittedName>
        <fullName evidence="2">Uncharacterized protein</fullName>
    </submittedName>
</protein>
<dbReference type="AlphaFoldDB" id="A0A1G6KUG9"/>
<reference evidence="2 4" key="1">
    <citation type="submission" date="2016-10" db="EMBL/GenBank/DDBJ databases">
        <authorList>
            <person name="de Groot N.N."/>
        </authorList>
    </citation>
    <scope>NUCLEOTIDE SEQUENCE [LARGE SCALE GENOMIC DNA]</scope>
    <source>
        <strain evidence="2 4">WG14</strain>
    </source>
</reference>
<name>A0A1G6KUG9_9BACT</name>
<keyword evidence="4" id="KW-1185">Reference proteome</keyword>
<evidence type="ECO:0000313" key="5">
    <source>
        <dbReference type="Proteomes" id="UP000297288"/>
    </source>
</evidence>
<dbReference type="EMBL" id="FMYV01000003">
    <property type="protein sequence ID" value="SDC34468.1"/>
    <property type="molecule type" value="Genomic_DNA"/>
</dbReference>
<dbReference type="Proteomes" id="UP000199322">
    <property type="component" value="Unassembled WGS sequence"/>
</dbReference>
<proteinExistence type="predicted"/>